<dbReference type="EnsemblMetazoa" id="G18950.1">
    <property type="protein sequence ID" value="G18950.1:cds"/>
    <property type="gene ID" value="G18950"/>
</dbReference>
<proteinExistence type="predicted"/>
<keyword evidence="2" id="KW-1185">Reference proteome</keyword>
<name>A0A8W8JFA8_MAGGI</name>
<sequence>MAAPDTPRKTCVLSDICVLCGFSFIEYEKKENGELVAHKHFDRKLRFNKERQENVYKVTGINFSDNSAACLKCYRSVESVLKSEQKTKNIKEQICSMARKVNDTQLLQLLSPKRKTITKRMLRSPVITLSAKKDKTLNIETVMHKPVHILPFKEITNTGVTDKPKIVRRSLEFQDPHANQGEIES</sequence>
<dbReference type="Proteomes" id="UP000005408">
    <property type="component" value="Unassembled WGS sequence"/>
</dbReference>
<dbReference type="AlphaFoldDB" id="A0A8W8JFA8"/>
<accession>A0A8W8JFA8</accession>
<organism evidence="1 2">
    <name type="scientific">Magallana gigas</name>
    <name type="common">Pacific oyster</name>
    <name type="synonym">Crassostrea gigas</name>
    <dbReference type="NCBI Taxonomy" id="29159"/>
    <lineage>
        <taxon>Eukaryota</taxon>
        <taxon>Metazoa</taxon>
        <taxon>Spiralia</taxon>
        <taxon>Lophotrochozoa</taxon>
        <taxon>Mollusca</taxon>
        <taxon>Bivalvia</taxon>
        <taxon>Autobranchia</taxon>
        <taxon>Pteriomorphia</taxon>
        <taxon>Ostreida</taxon>
        <taxon>Ostreoidea</taxon>
        <taxon>Ostreidae</taxon>
        <taxon>Magallana</taxon>
    </lineage>
</organism>
<evidence type="ECO:0000313" key="1">
    <source>
        <dbReference type="EnsemblMetazoa" id="G18950.1:cds"/>
    </source>
</evidence>
<protein>
    <submittedName>
        <fullName evidence="1">Uncharacterized protein</fullName>
    </submittedName>
</protein>
<reference evidence="1" key="1">
    <citation type="submission" date="2022-08" db="UniProtKB">
        <authorList>
            <consortium name="EnsemblMetazoa"/>
        </authorList>
    </citation>
    <scope>IDENTIFICATION</scope>
    <source>
        <strain evidence="1">05x7-T-G4-1.051#20</strain>
    </source>
</reference>
<evidence type="ECO:0000313" key="2">
    <source>
        <dbReference type="Proteomes" id="UP000005408"/>
    </source>
</evidence>